<evidence type="ECO:0000256" key="1">
    <source>
        <dbReference type="SAM" id="Phobius"/>
    </source>
</evidence>
<dbReference type="AlphaFoldDB" id="A0A285VDQ1"/>
<gene>
    <name evidence="3" type="ORF">SAMN05421509_101517</name>
</gene>
<feature type="transmembrane region" description="Helical" evidence="1">
    <location>
        <begin position="81"/>
        <end position="100"/>
    </location>
</feature>
<feature type="transmembrane region" description="Helical" evidence="1">
    <location>
        <begin position="12"/>
        <end position="30"/>
    </location>
</feature>
<name>A0A285VDQ1_9GAMM</name>
<keyword evidence="1" id="KW-0472">Membrane</keyword>
<keyword evidence="1" id="KW-0812">Transmembrane</keyword>
<dbReference type="InterPro" id="IPR009936">
    <property type="entry name" value="DUF1468"/>
</dbReference>
<protein>
    <submittedName>
        <fullName evidence="3">Putative tricarboxylic transport membrane protein</fullName>
    </submittedName>
</protein>
<organism evidence="3 4">
    <name type="scientific">Chromohalobacter canadensis</name>
    <dbReference type="NCBI Taxonomy" id="141389"/>
    <lineage>
        <taxon>Bacteria</taxon>
        <taxon>Pseudomonadati</taxon>
        <taxon>Pseudomonadota</taxon>
        <taxon>Gammaproteobacteria</taxon>
        <taxon>Oceanospirillales</taxon>
        <taxon>Halomonadaceae</taxon>
        <taxon>Chromohalobacter</taxon>
    </lineage>
</organism>
<proteinExistence type="predicted"/>
<dbReference type="OrthoDB" id="6895128at2"/>
<feature type="transmembrane region" description="Helical" evidence="1">
    <location>
        <begin position="131"/>
        <end position="155"/>
    </location>
</feature>
<reference evidence="3 4" key="1">
    <citation type="submission" date="2017-08" db="EMBL/GenBank/DDBJ databases">
        <authorList>
            <person name="de Groot N.N."/>
        </authorList>
    </citation>
    <scope>NUCLEOTIDE SEQUENCE [LARGE SCALE GENOMIC DNA]</scope>
    <source>
        <strain evidence="3 4">USBA 855</strain>
    </source>
</reference>
<evidence type="ECO:0000313" key="4">
    <source>
        <dbReference type="Proteomes" id="UP000219023"/>
    </source>
</evidence>
<feature type="domain" description="DUF1468" evidence="2">
    <location>
        <begin position="15"/>
        <end position="156"/>
    </location>
</feature>
<keyword evidence="1" id="KW-1133">Transmembrane helix</keyword>
<dbReference type="EMBL" id="OBQJ01000001">
    <property type="protein sequence ID" value="SOC52087.1"/>
    <property type="molecule type" value="Genomic_DNA"/>
</dbReference>
<sequence length="156" mass="17280">MSDEQQLKAGERAFNVLLLLLSLGVLYEAYQIAGFDLPNSPGAFPILLGLIMIASMIAILLGQRQHPKPSTQGILDETRQFLHDHFPLAIVVFSAMAIAYLFLLEFLGFIPATAIFLFVSQVYLRHGRLLASLIITAVATGIIYALFKLLFQVYLP</sequence>
<dbReference type="Proteomes" id="UP000219023">
    <property type="component" value="Unassembled WGS sequence"/>
</dbReference>
<dbReference type="RefSeq" id="WP_097021730.1">
    <property type="nucleotide sequence ID" value="NZ_OBQJ01000001.1"/>
</dbReference>
<dbReference type="Pfam" id="PF07331">
    <property type="entry name" value="TctB"/>
    <property type="match status" value="1"/>
</dbReference>
<feature type="transmembrane region" description="Helical" evidence="1">
    <location>
        <begin position="42"/>
        <end position="61"/>
    </location>
</feature>
<evidence type="ECO:0000313" key="3">
    <source>
        <dbReference type="EMBL" id="SOC52087.1"/>
    </source>
</evidence>
<accession>A0A285VDQ1</accession>
<evidence type="ECO:0000259" key="2">
    <source>
        <dbReference type="Pfam" id="PF07331"/>
    </source>
</evidence>